<dbReference type="Gene3D" id="3.30.700.10">
    <property type="entry name" value="Glycoprotein, Type 4 Pilin"/>
    <property type="match status" value="1"/>
</dbReference>
<accession>A0A1F7UMK4</accession>
<protein>
    <recommendedName>
        <fullName evidence="9">Type II secretion system protein GspG C-terminal domain-containing protein</fullName>
    </recommendedName>
</protein>
<dbReference type="GO" id="GO:0015628">
    <property type="term" value="P:protein secretion by the type II secretion system"/>
    <property type="evidence" value="ECO:0007669"/>
    <property type="project" value="InterPro"/>
</dbReference>
<dbReference type="AlphaFoldDB" id="A0A1F7UMK4"/>
<evidence type="ECO:0000256" key="6">
    <source>
        <dbReference type="SAM" id="Phobius"/>
    </source>
</evidence>
<keyword evidence="4 6" id="KW-1133">Transmembrane helix</keyword>
<evidence type="ECO:0000313" key="8">
    <source>
        <dbReference type="Proteomes" id="UP000176604"/>
    </source>
</evidence>
<dbReference type="EMBL" id="MGEF01000020">
    <property type="protein sequence ID" value="OGL78994.1"/>
    <property type="molecule type" value="Genomic_DNA"/>
</dbReference>
<keyword evidence="3 6" id="KW-0812">Transmembrane</keyword>
<proteinExistence type="predicted"/>
<dbReference type="PROSITE" id="PS00409">
    <property type="entry name" value="PROKAR_NTER_METHYL"/>
    <property type="match status" value="1"/>
</dbReference>
<dbReference type="InterPro" id="IPR045584">
    <property type="entry name" value="Pilin-like"/>
</dbReference>
<evidence type="ECO:0000256" key="1">
    <source>
        <dbReference type="ARBA" id="ARBA00004167"/>
    </source>
</evidence>
<dbReference type="GO" id="GO:0016020">
    <property type="term" value="C:membrane"/>
    <property type="evidence" value="ECO:0007669"/>
    <property type="project" value="UniProtKB-SubCell"/>
</dbReference>
<feature type="transmembrane region" description="Helical" evidence="6">
    <location>
        <begin position="12"/>
        <end position="33"/>
    </location>
</feature>
<evidence type="ECO:0000313" key="7">
    <source>
        <dbReference type="EMBL" id="OGL78994.1"/>
    </source>
</evidence>
<dbReference type="Proteomes" id="UP000176604">
    <property type="component" value="Unassembled WGS sequence"/>
</dbReference>
<comment type="subcellular location">
    <subcellularLocation>
        <location evidence="1">Membrane</location>
        <topology evidence="1">Single-pass membrane protein</topology>
    </subcellularLocation>
</comment>
<evidence type="ECO:0000256" key="3">
    <source>
        <dbReference type="ARBA" id="ARBA00022692"/>
    </source>
</evidence>
<gene>
    <name evidence="7" type="ORF">A3J43_03810</name>
</gene>
<dbReference type="STRING" id="1802397.A3J43_03810"/>
<evidence type="ECO:0000256" key="4">
    <source>
        <dbReference type="ARBA" id="ARBA00022989"/>
    </source>
</evidence>
<evidence type="ECO:0000256" key="5">
    <source>
        <dbReference type="ARBA" id="ARBA00023136"/>
    </source>
</evidence>
<organism evidence="7 8">
    <name type="scientific">Candidatus Uhrbacteria bacterium RIFCSPHIGHO2_12_FULL_54_23</name>
    <dbReference type="NCBI Taxonomy" id="1802397"/>
    <lineage>
        <taxon>Bacteria</taxon>
        <taxon>Candidatus Uhriibacteriota</taxon>
    </lineage>
</organism>
<dbReference type="GO" id="GO:0015627">
    <property type="term" value="C:type II protein secretion system complex"/>
    <property type="evidence" value="ECO:0007669"/>
    <property type="project" value="InterPro"/>
</dbReference>
<evidence type="ECO:0008006" key="9">
    <source>
        <dbReference type="Google" id="ProtNLM"/>
    </source>
</evidence>
<dbReference type="NCBIfam" id="TIGR02532">
    <property type="entry name" value="IV_pilin_GFxxxE"/>
    <property type="match status" value="1"/>
</dbReference>
<keyword evidence="2" id="KW-0488">Methylation</keyword>
<comment type="caution">
    <text evidence="7">The sequence shown here is derived from an EMBL/GenBank/DDBJ whole genome shotgun (WGS) entry which is preliminary data.</text>
</comment>
<dbReference type="PRINTS" id="PR00813">
    <property type="entry name" value="BCTERIALGSPG"/>
</dbReference>
<dbReference type="PANTHER" id="PTHR30093">
    <property type="entry name" value="GENERAL SECRETION PATHWAY PROTEIN G"/>
    <property type="match status" value="1"/>
</dbReference>
<keyword evidence="5 6" id="KW-0472">Membrane</keyword>
<dbReference type="InterPro" id="IPR000983">
    <property type="entry name" value="Bac_GSPG_pilin"/>
</dbReference>
<dbReference type="Pfam" id="PF07963">
    <property type="entry name" value="N_methyl"/>
    <property type="match status" value="1"/>
</dbReference>
<reference evidence="7 8" key="1">
    <citation type="journal article" date="2016" name="Nat. Commun.">
        <title>Thousands of microbial genomes shed light on interconnected biogeochemical processes in an aquifer system.</title>
        <authorList>
            <person name="Anantharaman K."/>
            <person name="Brown C.T."/>
            <person name="Hug L.A."/>
            <person name="Sharon I."/>
            <person name="Castelle C.J."/>
            <person name="Probst A.J."/>
            <person name="Thomas B.C."/>
            <person name="Singh A."/>
            <person name="Wilkins M.J."/>
            <person name="Karaoz U."/>
            <person name="Brodie E.L."/>
            <person name="Williams K.H."/>
            <person name="Hubbard S.S."/>
            <person name="Banfield J.F."/>
        </authorList>
    </citation>
    <scope>NUCLEOTIDE SEQUENCE [LARGE SCALE GENOMIC DNA]</scope>
</reference>
<dbReference type="SUPFAM" id="SSF54523">
    <property type="entry name" value="Pili subunits"/>
    <property type="match status" value="1"/>
</dbReference>
<name>A0A1F7UMK4_9BACT</name>
<evidence type="ECO:0000256" key="2">
    <source>
        <dbReference type="ARBA" id="ARBA00022481"/>
    </source>
</evidence>
<dbReference type="InterPro" id="IPR012902">
    <property type="entry name" value="N_methyl_site"/>
</dbReference>
<sequence length="142" mass="14412">MRNKKGFTLIELLVVIAIIGLLATLAVVALNNARQKSRDAKRVADIKQIQTALELYYSDQNGYPAATGALGSGTYACLGTIGFDSVGCAGAYMGLVPSNPGPGGATYTYSGVSTGYSINFSLESGTGGLASGAHTATPSGVQ</sequence>
<dbReference type="PANTHER" id="PTHR30093:SF44">
    <property type="entry name" value="TYPE II SECRETION SYSTEM CORE PROTEIN G"/>
    <property type="match status" value="1"/>
</dbReference>